<dbReference type="RefSeq" id="WP_308350156.1">
    <property type="nucleotide sequence ID" value="NZ_CP129971.1"/>
</dbReference>
<dbReference type="Proteomes" id="UP001230496">
    <property type="component" value="Chromosome"/>
</dbReference>
<dbReference type="Pfam" id="PF11335">
    <property type="entry name" value="DUF3137"/>
    <property type="match status" value="1"/>
</dbReference>
<keyword evidence="2" id="KW-1133">Transmembrane helix</keyword>
<sequence>MEINVEFKEFYKTELKYKLEKIEKERLVFENKMKKDRKKGVIIALGIALLVSIGVQAMQEEGSFTDFLKAFAIFAPVFSLFGWGFGSHFAMKKMLKLKKPFKEKIVAPIIDHFNSNLKYQPEKSITKEEIKDSELFQENIEYYNGDDLFEGSNSFSDYRFSEMRLGVKVKKPDKDGHMRDISHAIFKGVFLVADFQKIIIDSLIIRPNPSFKEENDKKRFIQKGSKFQKEFAKNKYTHWYIEDVKTSQTLRKVETGDGYFDEQFLIYSSDEEKAKTLLEGGLMDFFLKITDWEKEQTYNDKIEGHLQGNYQFPTIYFSIIGNKAYFGKPFDRNFFSPDLLKSIVDEERTAKFYQEIKELNLLMEQMTQIIPKATSNN</sequence>
<protein>
    <submittedName>
        <fullName evidence="3">DUF3137 domain-containing protein</fullName>
    </submittedName>
</protein>
<accession>A0AA51NC46</accession>
<feature type="transmembrane region" description="Helical" evidence="2">
    <location>
        <begin position="40"/>
        <end position="58"/>
    </location>
</feature>
<evidence type="ECO:0000313" key="4">
    <source>
        <dbReference type="Proteomes" id="UP001230496"/>
    </source>
</evidence>
<evidence type="ECO:0000313" key="3">
    <source>
        <dbReference type="EMBL" id="WMN12234.1"/>
    </source>
</evidence>
<feature type="transmembrane region" description="Helical" evidence="2">
    <location>
        <begin position="70"/>
        <end position="91"/>
    </location>
</feature>
<keyword evidence="2" id="KW-0812">Transmembrane</keyword>
<dbReference type="KEGG" id="msaa:QYS49_32900"/>
<keyword evidence="4" id="KW-1185">Reference proteome</keyword>
<keyword evidence="1" id="KW-0175">Coiled coil</keyword>
<name>A0AA51NC46_9BACT</name>
<feature type="coiled-coil region" evidence="1">
    <location>
        <begin position="12"/>
        <end position="39"/>
    </location>
</feature>
<gene>
    <name evidence="3" type="ORF">QYS49_32900</name>
</gene>
<evidence type="ECO:0000256" key="1">
    <source>
        <dbReference type="SAM" id="Coils"/>
    </source>
</evidence>
<proteinExistence type="predicted"/>
<reference evidence="3 4" key="1">
    <citation type="submission" date="2023-08" db="EMBL/GenBank/DDBJ databases">
        <title>Comparative genomics and taxonomic characterization of three novel marine species of genus Marivirga.</title>
        <authorList>
            <person name="Muhammad N."/>
            <person name="Kim S.-G."/>
        </authorList>
    </citation>
    <scope>NUCLEOTIDE SEQUENCE [LARGE SCALE GENOMIC DNA]</scope>
    <source>
        <strain evidence="3 4">BDSF4-3</strain>
    </source>
</reference>
<evidence type="ECO:0000256" key="2">
    <source>
        <dbReference type="SAM" id="Phobius"/>
    </source>
</evidence>
<dbReference type="EMBL" id="CP129971">
    <property type="protein sequence ID" value="WMN12234.1"/>
    <property type="molecule type" value="Genomic_DNA"/>
</dbReference>
<dbReference type="InterPro" id="IPR021484">
    <property type="entry name" value="DUF3137"/>
</dbReference>
<organism evidence="3 4">
    <name type="scientific">Marivirga salinarum</name>
    <dbReference type="NCBI Taxonomy" id="3059078"/>
    <lineage>
        <taxon>Bacteria</taxon>
        <taxon>Pseudomonadati</taxon>
        <taxon>Bacteroidota</taxon>
        <taxon>Cytophagia</taxon>
        <taxon>Cytophagales</taxon>
        <taxon>Marivirgaceae</taxon>
        <taxon>Marivirga</taxon>
    </lineage>
</organism>
<keyword evidence="2" id="KW-0472">Membrane</keyword>
<dbReference type="AlphaFoldDB" id="A0AA51NC46"/>